<organism evidence="1">
    <name type="scientific">marine sediment metagenome</name>
    <dbReference type="NCBI Taxonomy" id="412755"/>
    <lineage>
        <taxon>unclassified sequences</taxon>
        <taxon>metagenomes</taxon>
        <taxon>ecological metagenomes</taxon>
    </lineage>
</organism>
<name>X1S6R8_9ZZZZ</name>
<feature type="non-terminal residue" evidence="1">
    <location>
        <position position="34"/>
    </location>
</feature>
<sequence>MSEIVFIRNPAKHGDYFIFQIPNKLIKHNIVDPN</sequence>
<dbReference type="EMBL" id="BARW01022762">
    <property type="protein sequence ID" value="GAI88747.1"/>
    <property type="molecule type" value="Genomic_DNA"/>
</dbReference>
<reference evidence="1" key="1">
    <citation type="journal article" date="2014" name="Front. Microbiol.">
        <title>High frequency of phylogenetically diverse reductive dehalogenase-homologous genes in deep subseafloor sedimentary metagenomes.</title>
        <authorList>
            <person name="Kawai M."/>
            <person name="Futagami T."/>
            <person name="Toyoda A."/>
            <person name="Takaki Y."/>
            <person name="Nishi S."/>
            <person name="Hori S."/>
            <person name="Arai W."/>
            <person name="Tsubouchi T."/>
            <person name="Morono Y."/>
            <person name="Uchiyama I."/>
            <person name="Ito T."/>
            <person name="Fujiyama A."/>
            <person name="Inagaki F."/>
            <person name="Takami H."/>
        </authorList>
    </citation>
    <scope>NUCLEOTIDE SEQUENCE</scope>
    <source>
        <strain evidence="1">Expedition CK06-06</strain>
    </source>
</reference>
<evidence type="ECO:0000313" key="1">
    <source>
        <dbReference type="EMBL" id="GAI88747.1"/>
    </source>
</evidence>
<protein>
    <submittedName>
        <fullName evidence="1">Uncharacterized protein</fullName>
    </submittedName>
</protein>
<gene>
    <name evidence="1" type="ORF">S12H4_37901</name>
</gene>
<dbReference type="AlphaFoldDB" id="X1S6R8"/>
<accession>X1S6R8</accession>
<comment type="caution">
    <text evidence="1">The sequence shown here is derived from an EMBL/GenBank/DDBJ whole genome shotgun (WGS) entry which is preliminary data.</text>
</comment>
<proteinExistence type="predicted"/>